<evidence type="ECO:0000313" key="9">
    <source>
        <dbReference type="Proteomes" id="UP001589683"/>
    </source>
</evidence>
<dbReference type="PANTHER" id="PTHR43033:SF1">
    <property type="entry name" value="TRNA(ILE)-LYSIDINE SYNTHASE-RELATED"/>
    <property type="match status" value="1"/>
</dbReference>
<keyword evidence="3 6" id="KW-0547">Nucleotide-binding</keyword>
<evidence type="ECO:0000256" key="3">
    <source>
        <dbReference type="ARBA" id="ARBA00022741"/>
    </source>
</evidence>
<dbReference type="Proteomes" id="UP001589683">
    <property type="component" value="Unassembled WGS sequence"/>
</dbReference>
<evidence type="ECO:0000259" key="7">
    <source>
        <dbReference type="Pfam" id="PF01171"/>
    </source>
</evidence>
<gene>
    <name evidence="6 8" type="primary">tilS</name>
    <name evidence="8" type="ORF">ACFFUT_02025</name>
</gene>
<dbReference type="EC" id="6.3.4.19" evidence="6"/>
<evidence type="ECO:0000313" key="8">
    <source>
        <dbReference type="EMBL" id="MFB9230561.1"/>
    </source>
</evidence>
<dbReference type="InterPro" id="IPR012094">
    <property type="entry name" value="tRNA_Ile_lys_synt"/>
</dbReference>
<organism evidence="8 9">
    <name type="scientific">Pseudohalocynthiibacter aestuariivivens</name>
    <dbReference type="NCBI Taxonomy" id="1591409"/>
    <lineage>
        <taxon>Bacteria</taxon>
        <taxon>Pseudomonadati</taxon>
        <taxon>Pseudomonadota</taxon>
        <taxon>Alphaproteobacteria</taxon>
        <taxon>Rhodobacterales</taxon>
        <taxon>Paracoccaceae</taxon>
        <taxon>Pseudohalocynthiibacter</taxon>
    </lineage>
</organism>
<keyword evidence="4 6" id="KW-0067">ATP-binding</keyword>
<comment type="function">
    <text evidence="6">Ligates lysine onto the cytidine present at position 34 of the AUA codon-specific tRNA(Ile) that contains the anticodon CAU, in an ATP-dependent manner. Cytidine is converted to lysidine, thus changing the amino acid specificity of the tRNA from methionine to isoleucine.</text>
</comment>
<keyword evidence="9" id="KW-1185">Reference proteome</keyword>
<proteinExistence type="inferred from homology"/>
<protein>
    <recommendedName>
        <fullName evidence="6">tRNA(Ile)-lysidine synthase</fullName>
        <ecNumber evidence="6">6.3.4.19</ecNumber>
    </recommendedName>
    <alternativeName>
        <fullName evidence="6">tRNA(Ile)-2-lysyl-cytidine synthase</fullName>
    </alternativeName>
    <alternativeName>
        <fullName evidence="6">tRNA(Ile)-lysidine synthetase</fullName>
    </alternativeName>
</protein>
<comment type="similarity">
    <text evidence="6">Belongs to the tRNA(Ile)-lysidine synthase family.</text>
</comment>
<dbReference type="NCBIfam" id="TIGR02432">
    <property type="entry name" value="lysidine_TilS_N"/>
    <property type="match status" value="1"/>
</dbReference>
<feature type="binding site" evidence="6">
    <location>
        <begin position="29"/>
        <end position="34"/>
    </location>
    <ligand>
        <name>ATP</name>
        <dbReference type="ChEBI" id="CHEBI:30616"/>
    </ligand>
</feature>
<accession>A0ABV5JAT7</accession>
<dbReference type="EMBL" id="JBHMEA010000007">
    <property type="protein sequence ID" value="MFB9230561.1"/>
    <property type="molecule type" value="Genomic_DNA"/>
</dbReference>
<feature type="domain" description="tRNA(Ile)-lysidine/2-thiocytidine synthase N-terminal" evidence="7">
    <location>
        <begin position="25"/>
        <end position="202"/>
    </location>
</feature>
<dbReference type="Gene3D" id="3.40.50.620">
    <property type="entry name" value="HUPs"/>
    <property type="match status" value="1"/>
</dbReference>
<evidence type="ECO:0000256" key="1">
    <source>
        <dbReference type="ARBA" id="ARBA00022598"/>
    </source>
</evidence>
<comment type="domain">
    <text evidence="6">The N-terminal region contains the highly conserved SGGXDS motif, predicted to be a P-loop motif involved in ATP binding.</text>
</comment>
<evidence type="ECO:0000256" key="5">
    <source>
        <dbReference type="ARBA" id="ARBA00048539"/>
    </source>
</evidence>
<dbReference type="SUPFAM" id="SSF52402">
    <property type="entry name" value="Adenine nucleotide alpha hydrolases-like"/>
    <property type="match status" value="1"/>
</dbReference>
<sequence length="417" mass="45636">MTTDSAQLFELLSSSLNETGGVSLGVAVSGGGDSIALLHVAAQFAKCAGITLYAVTVDHGLRAASAKEAQFVADVCTQIGVHHDVLTWACWDGTGNLQDQARRARYSLITDWAQRVGVSTVLLAHTADDQAETFLMRLARGAGVDGLSGMVPQRKADGITWSRPFLAATRQQLRNYLTVRDLDWIDDPSNEDTRFDRIKARKVLAALQPLGIDVELLSAVTGRLSQARKALEAQTLRAARDLARIEHGDVIYDLDKLQAQSPEIRRRLLSHAVKWVSSAEYGPRGPALTDLSAKVFAGEQVTLHGCILRPEKQALRIHREAQAVRNEVAEIDEVWDGRWCIKGNKNINLTVRLLGENGLNSVSGWRETSMPRTSLLASPAVWEGQALVAAPLADLSSEWRVELVLGEEHFFKSIISH</sequence>
<dbReference type="GO" id="GO:0032267">
    <property type="term" value="F:tRNA(Ile)-lysidine synthase activity"/>
    <property type="evidence" value="ECO:0007669"/>
    <property type="project" value="UniProtKB-EC"/>
</dbReference>
<dbReference type="InterPro" id="IPR011063">
    <property type="entry name" value="TilS/TtcA_N"/>
</dbReference>
<keyword evidence="6" id="KW-0963">Cytoplasm</keyword>
<keyword evidence="2 6" id="KW-0819">tRNA processing</keyword>
<dbReference type="PANTHER" id="PTHR43033">
    <property type="entry name" value="TRNA(ILE)-LYSIDINE SYNTHASE-RELATED"/>
    <property type="match status" value="1"/>
</dbReference>
<dbReference type="CDD" id="cd01992">
    <property type="entry name" value="TilS_N"/>
    <property type="match status" value="1"/>
</dbReference>
<evidence type="ECO:0000256" key="4">
    <source>
        <dbReference type="ARBA" id="ARBA00022840"/>
    </source>
</evidence>
<dbReference type="HAMAP" id="MF_01161">
    <property type="entry name" value="tRNA_Ile_lys_synt"/>
    <property type="match status" value="1"/>
</dbReference>
<name>A0ABV5JAT7_9RHOB</name>
<comment type="catalytic activity">
    <reaction evidence="5 6">
        <text>cytidine(34) in tRNA(Ile2) + L-lysine + ATP = lysidine(34) in tRNA(Ile2) + AMP + diphosphate + H(+)</text>
        <dbReference type="Rhea" id="RHEA:43744"/>
        <dbReference type="Rhea" id="RHEA-COMP:10625"/>
        <dbReference type="Rhea" id="RHEA-COMP:10670"/>
        <dbReference type="ChEBI" id="CHEBI:15378"/>
        <dbReference type="ChEBI" id="CHEBI:30616"/>
        <dbReference type="ChEBI" id="CHEBI:32551"/>
        <dbReference type="ChEBI" id="CHEBI:33019"/>
        <dbReference type="ChEBI" id="CHEBI:82748"/>
        <dbReference type="ChEBI" id="CHEBI:83665"/>
        <dbReference type="ChEBI" id="CHEBI:456215"/>
        <dbReference type="EC" id="6.3.4.19"/>
    </reaction>
</comment>
<dbReference type="InterPro" id="IPR014729">
    <property type="entry name" value="Rossmann-like_a/b/a_fold"/>
</dbReference>
<dbReference type="RefSeq" id="WP_247077026.1">
    <property type="nucleotide sequence ID" value="NZ_JAGFNU010000001.1"/>
</dbReference>
<evidence type="ECO:0000256" key="6">
    <source>
        <dbReference type="HAMAP-Rule" id="MF_01161"/>
    </source>
</evidence>
<reference evidence="8 9" key="1">
    <citation type="submission" date="2024-09" db="EMBL/GenBank/DDBJ databases">
        <authorList>
            <person name="Sun Q."/>
            <person name="Mori K."/>
        </authorList>
    </citation>
    <scope>NUCLEOTIDE SEQUENCE [LARGE SCALE GENOMIC DNA]</scope>
    <source>
        <strain evidence="8 9">CECT 8726</strain>
    </source>
</reference>
<evidence type="ECO:0000256" key="2">
    <source>
        <dbReference type="ARBA" id="ARBA00022694"/>
    </source>
</evidence>
<dbReference type="Pfam" id="PF01171">
    <property type="entry name" value="ATP_bind_3"/>
    <property type="match status" value="1"/>
</dbReference>
<keyword evidence="1 6" id="KW-0436">Ligase</keyword>
<comment type="subcellular location">
    <subcellularLocation>
        <location evidence="6">Cytoplasm</location>
    </subcellularLocation>
</comment>
<dbReference type="InterPro" id="IPR012795">
    <property type="entry name" value="tRNA_Ile_lys_synt_N"/>
</dbReference>
<comment type="caution">
    <text evidence="8">The sequence shown here is derived from an EMBL/GenBank/DDBJ whole genome shotgun (WGS) entry which is preliminary data.</text>
</comment>